<organism evidence="2 3">
    <name type="scientific">Allacma fusca</name>
    <dbReference type="NCBI Taxonomy" id="39272"/>
    <lineage>
        <taxon>Eukaryota</taxon>
        <taxon>Metazoa</taxon>
        <taxon>Ecdysozoa</taxon>
        <taxon>Arthropoda</taxon>
        <taxon>Hexapoda</taxon>
        <taxon>Collembola</taxon>
        <taxon>Symphypleona</taxon>
        <taxon>Sminthuridae</taxon>
        <taxon>Allacma</taxon>
    </lineage>
</organism>
<evidence type="ECO:0000256" key="1">
    <source>
        <dbReference type="SAM" id="MobiDB-lite"/>
    </source>
</evidence>
<dbReference type="OrthoDB" id="7550863at2759"/>
<evidence type="ECO:0000313" key="3">
    <source>
        <dbReference type="Proteomes" id="UP000708208"/>
    </source>
</evidence>
<proteinExistence type="predicted"/>
<dbReference type="Proteomes" id="UP000708208">
    <property type="component" value="Unassembled WGS sequence"/>
</dbReference>
<dbReference type="EMBL" id="CAJVCH010009043">
    <property type="protein sequence ID" value="CAG7665631.1"/>
    <property type="molecule type" value="Genomic_DNA"/>
</dbReference>
<dbReference type="AlphaFoldDB" id="A0A8J2JLJ8"/>
<feature type="compositionally biased region" description="Polar residues" evidence="1">
    <location>
        <begin position="80"/>
        <end position="97"/>
    </location>
</feature>
<accession>A0A8J2JLJ8</accession>
<feature type="region of interest" description="Disordered" evidence="1">
    <location>
        <begin position="61"/>
        <end position="97"/>
    </location>
</feature>
<comment type="caution">
    <text evidence="2">The sequence shown here is derived from an EMBL/GenBank/DDBJ whole genome shotgun (WGS) entry which is preliminary data.</text>
</comment>
<evidence type="ECO:0000313" key="2">
    <source>
        <dbReference type="EMBL" id="CAG7665631.1"/>
    </source>
</evidence>
<gene>
    <name evidence="2" type="ORF">AFUS01_LOCUS1627</name>
</gene>
<reference evidence="2" key="1">
    <citation type="submission" date="2021-06" db="EMBL/GenBank/DDBJ databases">
        <authorList>
            <person name="Hodson N. C."/>
            <person name="Mongue J. A."/>
            <person name="Jaron S. K."/>
        </authorList>
    </citation>
    <scope>NUCLEOTIDE SEQUENCE</scope>
</reference>
<name>A0A8J2JLJ8_9HEXA</name>
<protein>
    <submittedName>
        <fullName evidence="2">Uncharacterized protein</fullName>
    </submittedName>
</protein>
<keyword evidence="3" id="KW-1185">Reference proteome</keyword>
<sequence>MKIFARHFAILVNFVGTSKKIKFRDTKTHCLMIDAARHALSTEVTERQKNIAIQNWFRGSKDRYGGSNRPRVCEQENRQTETNLSATRYDSGSNTLQ</sequence>